<dbReference type="Gene3D" id="3.10.10.10">
    <property type="entry name" value="HIV Type 1 Reverse Transcriptase, subunit A, domain 1"/>
    <property type="match status" value="1"/>
</dbReference>
<keyword evidence="3" id="KW-1185">Reference proteome</keyword>
<dbReference type="InterPro" id="IPR043128">
    <property type="entry name" value="Rev_trsase/Diguanyl_cyclase"/>
</dbReference>
<dbReference type="InterPro" id="IPR053134">
    <property type="entry name" value="RNA-dir_DNA_polymerase"/>
</dbReference>
<accession>A0A811S904</accession>
<evidence type="ECO:0000313" key="2">
    <source>
        <dbReference type="EMBL" id="CAD6337783.1"/>
    </source>
</evidence>
<sequence>MKRLTKVMMDEGSGLNIMYAVTLDAMGTDRSRIRSTRVVGFHETYHTILGRPCYAKFMAIPNYTYLKLKMPGPRGVITVGTSFQRAYECEVECCEHTMAIVASEELMAIRENPVEGNLDPKDVLIDPSSSEGKVESALVDFLRINRDIFAWRPSDMPGILREVTEHVLKIRPCSKPVKQRLRRFDEEKRRAIDEEIVKLLAAGFINKVYHPEWLANPVLVRKKSGKWRMCVDYTGHNKACPKDPFPLPRIDQVVDSTLGCETLCFLDAYSRYHQIAMKESGQLTTSFITPFGSFCYVTMPFGLKNTRATYQRCILKCFGDLIGRTIEAYIDDIMVKSKWADQLIADLEQTFAKL</sequence>
<dbReference type="OrthoDB" id="779804at2759"/>
<dbReference type="Gene3D" id="3.30.70.270">
    <property type="match status" value="1"/>
</dbReference>
<dbReference type="EMBL" id="CAJGYO010000018">
    <property type="protein sequence ID" value="CAD6337783.1"/>
    <property type="molecule type" value="Genomic_DNA"/>
</dbReference>
<dbReference type="Proteomes" id="UP000604825">
    <property type="component" value="Unassembled WGS sequence"/>
</dbReference>
<dbReference type="CDD" id="cd01647">
    <property type="entry name" value="RT_LTR"/>
    <property type="match status" value="1"/>
</dbReference>
<dbReference type="SUPFAM" id="SSF56672">
    <property type="entry name" value="DNA/RNA polymerases"/>
    <property type="match status" value="1"/>
</dbReference>
<reference evidence="2" key="1">
    <citation type="submission" date="2020-10" db="EMBL/GenBank/DDBJ databases">
        <authorList>
            <person name="Han B."/>
            <person name="Lu T."/>
            <person name="Zhao Q."/>
            <person name="Huang X."/>
            <person name="Zhao Y."/>
        </authorList>
    </citation>
    <scope>NUCLEOTIDE SEQUENCE</scope>
</reference>
<comment type="caution">
    <text evidence="2">The sequence shown here is derived from an EMBL/GenBank/DDBJ whole genome shotgun (WGS) entry which is preliminary data.</text>
</comment>
<dbReference type="InterPro" id="IPR000477">
    <property type="entry name" value="RT_dom"/>
</dbReference>
<evidence type="ECO:0000313" key="3">
    <source>
        <dbReference type="Proteomes" id="UP000604825"/>
    </source>
</evidence>
<evidence type="ECO:0000259" key="1">
    <source>
        <dbReference type="Pfam" id="PF00078"/>
    </source>
</evidence>
<organism evidence="2 3">
    <name type="scientific">Miscanthus lutarioriparius</name>
    <dbReference type="NCBI Taxonomy" id="422564"/>
    <lineage>
        <taxon>Eukaryota</taxon>
        <taxon>Viridiplantae</taxon>
        <taxon>Streptophyta</taxon>
        <taxon>Embryophyta</taxon>
        <taxon>Tracheophyta</taxon>
        <taxon>Spermatophyta</taxon>
        <taxon>Magnoliopsida</taxon>
        <taxon>Liliopsida</taxon>
        <taxon>Poales</taxon>
        <taxon>Poaceae</taxon>
        <taxon>PACMAD clade</taxon>
        <taxon>Panicoideae</taxon>
        <taxon>Andropogonodae</taxon>
        <taxon>Andropogoneae</taxon>
        <taxon>Saccharinae</taxon>
        <taxon>Miscanthus</taxon>
    </lineage>
</organism>
<feature type="domain" description="Reverse transcriptase" evidence="1">
    <location>
        <begin position="220"/>
        <end position="353"/>
    </location>
</feature>
<dbReference type="Pfam" id="PF00078">
    <property type="entry name" value="RVT_1"/>
    <property type="match status" value="1"/>
</dbReference>
<dbReference type="PANTHER" id="PTHR24559">
    <property type="entry name" value="TRANSPOSON TY3-I GAG-POL POLYPROTEIN"/>
    <property type="match status" value="1"/>
</dbReference>
<protein>
    <recommendedName>
        <fullName evidence="1">Reverse transcriptase domain-containing protein</fullName>
    </recommendedName>
</protein>
<name>A0A811S904_9POAL</name>
<gene>
    <name evidence="2" type="ORF">NCGR_LOCUS61881</name>
</gene>
<dbReference type="InterPro" id="IPR043502">
    <property type="entry name" value="DNA/RNA_pol_sf"/>
</dbReference>
<proteinExistence type="predicted"/>
<dbReference type="PANTHER" id="PTHR24559:SF444">
    <property type="entry name" value="REVERSE TRANSCRIPTASE DOMAIN-CONTAINING PROTEIN"/>
    <property type="match status" value="1"/>
</dbReference>
<dbReference type="AlphaFoldDB" id="A0A811S904"/>